<dbReference type="Pfam" id="PF08264">
    <property type="entry name" value="Anticodon_1"/>
    <property type="match status" value="1"/>
</dbReference>
<dbReference type="GO" id="GO:0005929">
    <property type="term" value="C:cilium"/>
    <property type="evidence" value="ECO:0007669"/>
    <property type="project" value="TreeGrafter"/>
</dbReference>
<gene>
    <name evidence="8" type="ORF">GPM918_LOCUS1001</name>
    <name evidence="7" type="ORF">OVA965_LOCUS1895</name>
    <name evidence="10" type="ORF">SRO942_LOCUS1001</name>
    <name evidence="9" type="ORF">TMI583_LOCUS1895</name>
</gene>
<evidence type="ECO:0000256" key="1">
    <source>
        <dbReference type="ARBA" id="ARBA00022598"/>
    </source>
</evidence>
<dbReference type="InterPro" id="IPR008979">
    <property type="entry name" value="Galactose-bd-like_sf"/>
</dbReference>
<evidence type="ECO:0000313" key="8">
    <source>
        <dbReference type="EMBL" id="CAF0753928.1"/>
    </source>
</evidence>
<sequence length="327" mass="38710">MTTEKRSIAKLDAICDIERQYQKNWQQSKLFEVDAPANSSDNYQLGERYIAHIRPTTITTMSVSYRTDTKYNYYDNVFLNEIDRSIKLTKDTRNKYRDLCSQTELMNINLIRYFIEVQLLLLAPICPHIYDYLWQLLYPNELTIMNAKWPVETLLKINVDDILPSKPLLQFRREPPFMHIINWYHFFYCKKMNSFEDAGPFISMCTSADPEYPASNILDGSDKTFWMTTGMFPQEFIISFQQPIEIRHIRFITTNVKSFAMFTTSNMEAKSFEALFEKTLPNNEYDLQMTDQQLQRVFETRHLKCVILSGYDHFTSVHTLKINSRGK</sequence>
<dbReference type="GO" id="GO:0006418">
    <property type="term" value="P:tRNA aminoacylation for protein translation"/>
    <property type="evidence" value="ECO:0007669"/>
    <property type="project" value="InterPro"/>
</dbReference>
<dbReference type="GO" id="GO:0030992">
    <property type="term" value="C:intraciliary transport particle B"/>
    <property type="evidence" value="ECO:0007669"/>
    <property type="project" value="InterPro"/>
</dbReference>
<keyword evidence="5" id="KW-0030">Aminoacyl-tRNA synthetase</keyword>
<protein>
    <recommendedName>
        <fullName evidence="6">Methionyl/Valyl/Leucyl/Isoleucyl-tRNA synthetase anticodon-binding domain-containing protein</fullName>
    </recommendedName>
</protein>
<name>A0A813PNY7_9BILA</name>
<reference evidence="8" key="1">
    <citation type="submission" date="2021-02" db="EMBL/GenBank/DDBJ databases">
        <authorList>
            <person name="Nowell W R."/>
        </authorList>
    </citation>
    <scope>NUCLEOTIDE SEQUENCE</scope>
</reference>
<evidence type="ECO:0000256" key="4">
    <source>
        <dbReference type="ARBA" id="ARBA00022917"/>
    </source>
</evidence>
<keyword evidence="3" id="KW-0067">ATP-binding</keyword>
<dbReference type="OrthoDB" id="271080at2759"/>
<evidence type="ECO:0000256" key="2">
    <source>
        <dbReference type="ARBA" id="ARBA00022741"/>
    </source>
</evidence>
<dbReference type="EMBL" id="CAJNOK010000378">
    <property type="protein sequence ID" value="CAF0748981.1"/>
    <property type="molecule type" value="Genomic_DNA"/>
</dbReference>
<dbReference type="Proteomes" id="UP000663829">
    <property type="component" value="Unassembled WGS sequence"/>
</dbReference>
<dbReference type="Proteomes" id="UP000677228">
    <property type="component" value="Unassembled WGS sequence"/>
</dbReference>
<dbReference type="InterPro" id="IPR033558">
    <property type="entry name" value="IFT25"/>
</dbReference>
<dbReference type="GO" id="GO:0005524">
    <property type="term" value="F:ATP binding"/>
    <property type="evidence" value="ECO:0007669"/>
    <property type="project" value="UniProtKB-KW"/>
</dbReference>
<evidence type="ECO:0000259" key="6">
    <source>
        <dbReference type="Pfam" id="PF08264"/>
    </source>
</evidence>
<keyword evidence="11" id="KW-1185">Reference proteome</keyword>
<proteinExistence type="predicted"/>
<dbReference type="Gene3D" id="1.10.730.10">
    <property type="entry name" value="Isoleucyl-tRNA Synthetase, Domain 1"/>
    <property type="match status" value="1"/>
</dbReference>
<dbReference type="SUPFAM" id="SSF47323">
    <property type="entry name" value="Anticodon-binding domain of a subclass of class I aminoacyl-tRNA synthetases"/>
    <property type="match status" value="1"/>
</dbReference>
<comment type="caution">
    <text evidence="8">The sequence shown here is derived from an EMBL/GenBank/DDBJ whole genome shotgun (WGS) entry which is preliminary data.</text>
</comment>
<dbReference type="InterPro" id="IPR013155">
    <property type="entry name" value="M/V/L/I-tRNA-synth_anticd-bd"/>
</dbReference>
<dbReference type="Proteomes" id="UP000681722">
    <property type="component" value="Unassembled WGS sequence"/>
</dbReference>
<evidence type="ECO:0000256" key="5">
    <source>
        <dbReference type="ARBA" id="ARBA00023146"/>
    </source>
</evidence>
<dbReference type="Proteomes" id="UP000682733">
    <property type="component" value="Unassembled WGS sequence"/>
</dbReference>
<keyword evidence="1" id="KW-0436">Ligase</keyword>
<evidence type="ECO:0000313" key="10">
    <source>
        <dbReference type="EMBL" id="CAF3533990.1"/>
    </source>
</evidence>
<dbReference type="GO" id="GO:0042073">
    <property type="term" value="P:intraciliary transport"/>
    <property type="evidence" value="ECO:0007669"/>
    <property type="project" value="InterPro"/>
</dbReference>
<evidence type="ECO:0000256" key="3">
    <source>
        <dbReference type="ARBA" id="ARBA00022840"/>
    </source>
</evidence>
<organism evidence="8 11">
    <name type="scientific">Didymodactylos carnosus</name>
    <dbReference type="NCBI Taxonomy" id="1234261"/>
    <lineage>
        <taxon>Eukaryota</taxon>
        <taxon>Metazoa</taxon>
        <taxon>Spiralia</taxon>
        <taxon>Gnathifera</taxon>
        <taxon>Rotifera</taxon>
        <taxon>Eurotatoria</taxon>
        <taxon>Bdelloidea</taxon>
        <taxon>Philodinida</taxon>
        <taxon>Philodinidae</taxon>
        <taxon>Didymodactylos</taxon>
    </lineage>
</organism>
<dbReference type="InterPro" id="IPR009080">
    <property type="entry name" value="tRNAsynth_Ia_anticodon-bd"/>
</dbReference>
<dbReference type="GO" id="GO:0004812">
    <property type="term" value="F:aminoacyl-tRNA ligase activity"/>
    <property type="evidence" value="ECO:0007669"/>
    <property type="project" value="UniProtKB-KW"/>
</dbReference>
<keyword evidence="4" id="KW-0648">Protein biosynthesis</keyword>
<dbReference type="EMBL" id="CAJOBC010000085">
    <property type="protein sequence ID" value="CAF3533990.1"/>
    <property type="molecule type" value="Genomic_DNA"/>
</dbReference>
<evidence type="ECO:0000313" key="11">
    <source>
        <dbReference type="Proteomes" id="UP000663829"/>
    </source>
</evidence>
<dbReference type="PANTHER" id="PTHR33906:SF1">
    <property type="entry name" value="INTRAFLAGELLAR TRANSPORT PROTEIN 25 HOMOLOG"/>
    <property type="match status" value="1"/>
</dbReference>
<evidence type="ECO:0000313" key="9">
    <source>
        <dbReference type="EMBL" id="CAF3527359.1"/>
    </source>
</evidence>
<accession>A0A813PNY7</accession>
<dbReference type="SUPFAM" id="SSF49785">
    <property type="entry name" value="Galactose-binding domain-like"/>
    <property type="match status" value="1"/>
</dbReference>
<dbReference type="PANTHER" id="PTHR33906">
    <property type="entry name" value="INTRAFLAGELLAR TRANSPORT PROTEIN 25 HOMOLOG"/>
    <property type="match status" value="1"/>
</dbReference>
<dbReference type="EMBL" id="CAJNOQ010000085">
    <property type="protein sequence ID" value="CAF0753928.1"/>
    <property type="molecule type" value="Genomic_DNA"/>
</dbReference>
<dbReference type="EMBL" id="CAJOBA010000378">
    <property type="protein sequence ID" value="CAF3527359.1"/>
    <property type="molecule type" value="Genomic_DNA"/>
</dbReference>
<keyword evidence="2" id="KW-0547">Nucleotide-binding</keyword>
<feature type="domain" description="Methionyl/Valyl/Leucyl/Isoleucyl-tRNA synthetase anticodon-binding" evidence="6">
    <location>
        <begin position="64"/>
        <end position="153"/>
    </location>
</feature>
<dbReference type="Gene3D" id="2.60.120.260">
    <property type="entry name" value="Galactose-binding domain-like"/>
    <property type="match status" value="1"/>
</dbReference>
<dbReference type="AlphaFoldDB" id="A0A813PNY7"/>
<evidence type="ECO:0000313" key="7">
    <source>
        <dbReference type="EMBL" id="CAF0748981.1"/>
    </source>
</evidence>